<dbReference type="KEGG" id="pbap:Pla133_51790"/>
<dbReference type="SUPFAM" id="SSF81606">
    <property type="entry name" value="PP2C-like"/>
    <property type="match status" value="1"/>
</dbReference>
<protein>
    <recommendedName>
        <fullName evidence="3">PPM-type phosphatase domain-containing protein</fullName>
    </recommendedName>
</protein>
<proteinExistence type="predicted"/>
<evidence type="ECO:0000313" key="2">
    <source>
        <dbReference type="Proteomes" id="UP000316921"/>
    </source>
</evidence>
<gene>
    <name evidence="1" type="ORF">Pla133_51790</name>
</gene>
<dbReference type="EMBL" id="CP036287">
    <property type="protein sequence ID" value="QDU70056.1"/>
    <property type="molecule type" value="Genomic_DNA"/>
</dbReference>
<accession>A0A518BSV2</accession>
<dbReference type="Proteomes" id="UP000316921">
    <property type="component" value="Chromosome"/>
</dbReference>
<sequence>MTRIDNIDVHGLSIAGSGPGGDSDSFAIADLAKSLHVHQTNLDTEDGDRVHGANQGHLFLIADGTAQIPSTSGASDEAARTIVDYFLGEMPWHHLAGGRPDDVATALVDAVENARQEVARSAPGASGARCAPTLAFVNWPDLYVAHLGGGQCYLQREEEPLALLPEGDEHERSWGDGLGSALHLVDGFWNAVRGNRAARATRVRHFLLRAGDQLVLLSDGAARDRNAPEVGRILRDGGTAEQLCGRLIGASTELDQTVIVARFLAEAKSADPVVAHPRESRLSTAAAQALRELTRGVAQPSPARTG</sequence>
<evidence type="ECO:0008006" key="3">
    <source>
        <dbReference type="Google" id="ProtNLM"/>
    </source>
</evidence>
<organism evidence="1 2">
    <name type="scientific">Engelhardtia mirabilis</name>
    <dbReference type="NCBI Taxonomy" id="2528011"/>
    <lineage>
        <taxon>Bacteria</taxon>
        <taxon>Pseudomonadati</taxon>
        <taxon>Planctomycetota</taxon>
        <taxon>Planctomycetia</taxon>
        <taxon>Planctomycetia incertae sedis</taxon>
        <taxon>Engelhardtia</taxon>
    </lineage>
</organism>
<dbReference type="RefSeq" id="WP_145070536.1">
    <property type="nucleotide sequence ID" value="NZ_CP036287.1"/>
</dbReference>
<dbReference type="InterPro" id="IPR036457">
    <property type="entry name" value="PPM-type-like_dom_sf"/>
</dbReference>
<name>A0A518BSV2_9BACT</name>
<reference evidence="1 2" key="1">
    <citation type="submission" date="2019-02" db="EMBL/GenBank/DDBJ databases">
        <title>Deep-cultivation of Planctomycetes and their phenomic and genomic characterization uncovers novel biology.</title>
        <authorList>
            <person name="Wiegand S."/>
            <person name="Jogler M."/>
            <person name="Boedeker C."/>
            <person name="Pinto D."/>
            <person name="Vollmers J."/>
            <person name="Rivas-Marin E."/>
            <person name="Kohn T."/>
            <person name="Peeters S.H."/>
            <person name="Heuer A."/>
            <person name="Rast P."/>
            <person name="Oberbeckmann S."/>
            <person name="Bunk B."/>
            <person name="Jeske O."/>
            <person name="Meyerdierks A."/>
            <person name="Storesund J.E."/>
            <person name="Kallscheuer N."/>
            <person name="Luecker S."/>
            <person name="Lage O.M."/>
            <person name="Pohl T."/>
            <person name="Merkel B.J."/>
            <person name="Hornburger P."/>
            <person name="Mueller R.-W."/>
            <person name="Bruemmer F."/>
            <person name="Labrenz M."/>
            <person name="Spormann A.M."/>
            <person name="Op den Camp H."/>
            <person name="Overmann J."/>
            <person name="Amann R."/>
            <person name="Jetten M.S.M."/>
            <person name="Mascher T."/>
            <person name="Medema M.H."/>
            <person name="Devos D.P."/>
            <person name="Kaster A.-K."/>
            <person name="Ovreas L."/>
            <person name="Rohde M."/>
            <person name="Galperin M.Y."/>
            <person name="Jogler C."/>
        </authorList>
    </citation>
    <scope>NUCLEOTIDE SEQUENCE [LARGE SCALE GENOMIC DNA]</scope>
    <source>
        <strain evidence="1 2">Pla133</strain>
    </source>
</reference>
<keyword evidence="2" id="KW-1185">Reference proteome</keyword>
<dbReference type="AlphaFoldDB" id="A0A518BSV2"/>
<dbReference type="Gene3D" id="3.60.40.10">
    <property type="entry name" value="PPM-type phosphatase domain"/>
    <property type="match status" value="1"/>
</dbReference>
<evidence type="ECO:0000313" key="1">
    <source>
        <dbReference type="EMBL" id="QDU70056.1"/>
    </source>
</evidence>